<keyword evidence="1" id="KW-0472">Membrane</keyword>
<gene>
    <name evidence="2" type="ORF">bsdE14_18480</name>
</gene>
<feature type="transmembrane region" description="Helical" evidence="1">
    <location>
        <begin position="294"/>
        <end position="315"/>
    </location>
</feature>
<feature type="transmembrane region" description="Helical" evidence="1">
    <location>
        <begin position="227"/>
        <end position="247"/>
    </location>
</feature>
<feature type="transmembrane region" description="Helical" evidence="1">
    <location>
        <begin position="184"/>
        <end position="206"/>
    </location>
</feature>
<keyword evidence="1" id="KW-0812">Transmembrane</keyword>
<feature type="transmembrane region" description="Helical" evidence="1">
    <location>
        <begin position="259"/>
        <end position="282"/>
    </location>
</feature>
<keyword evidence="1" id="KW-1133">Transmembrane helix</keyword>
<dbReference type="EMBL" id="BRXR01000001">
    <property type="protein sequence ID" value="GLC30438.1"/>
    <property type="molecule type" value="Genomic_DNA"/>
</dbReference>
<feature type="transmembrane region" description="Helical" evidence="1">
    <location>
        <begin position="108"/>
        <end position="128"/>
    </location>
</feature>
<dbReference type="InterPro" id="IPR018710">
    <property type="entry name" value="DUF2232"/>
</dbReference>
<comment type="caution">
    <text evidence="2">The sequence shown here is derived from an EMBL/GenBank/DDBJ whole genome shotgun (WGS) entry which is preliminary data.</text>
</comment>
<reference evidence="2 3" key="1">
    <citation type="journal article" date="2024" name="Int. J. Syst. Evol. Microbiol.">
        <title>Clostridium omnivorum sp. nov., isolated from anoxic soil under the treatment of reductive soil disinfestation.</title>
        <authorList>
            <person name="Ueki A."/>
            <person name="Tonouchi A."/>
            <person name="Kaku N."/>
            <person name="Honma S."/>
            <person name="Ueki K."/>
        </authorList>
    </citation>
    <scope>NUCLEOTIDE SEQUENCE [LARGE SCALE GENOMIC DNA]</scope>
    <source>
        <strain evidence="2 3">E14</strain>
    </source>
</reference>
<organism evidence="2 3">
    <name type="scientific">Clostridium omnivorum</name>
    <dbReference type="NCBI Taxonomy" id="1604902"/>
    <lineage>
        <taxon>Bacteria</taxon>
        <taxon>Bacillati</taxon>
        <taxon>Bacillota</taxon>
        <taxon>Clostridia</taxon>
        <taxon>Eubacteriales</taxon>
        <taxon>Clostridiaceae</taxon>
        <taxon>Clostridium</taxon>
    </lineage>
</organism>
<keyword evidence="3" id="KW-1185">Reference proteome</keyword>
<feature type="transmembrane region" description="Helical" evidence="1">
    <location>
        <begin position="20"/>
        <end position="42"/>
    </location>
</feature>
<accession>A0ABQ5N5C5</accession>
<evidence type="ECO:0000313" key="3">
    <source>
        <dbReference type="Proteomes" id="UP001208567"/>
    </source>
</evidence>
<proteinExistence type="predicted"/>
<name>A0ABQ5N5C5_9CLOT</name>
<dbReference type="RefSeq" id="WP_264849702.1">
    <property type="nucleotide sequence ID" value="NZ_BRXR01000001.1"/>
</dbReference>
<evidence type="ECO:0000313" key="2">
    <source>
        <dbReference type="EMBL" id="GLC30438.1"/>
    </source>
</evidence>
<sequence length="333" mass="37277">MQNRVYNTKAIVEAGLISGIIVILMLITGYVPVISVVGTLMLPVPVTLLYIRHGYKVAITAIVVSTVLTAMMFNPVTALLSALSFGLIGITLGYCIKKETKASTTILLLSLVSLVVSVLTIVLTIALIQKTTFTSFITKSINDMNTAMKMSSDMLKDMYKNIGMTQDQLKQLDMLTSMFSVENIMRLLGAGFIIQAFMSAYVNYVFSKAILKRFKYEMKPMTSFSRLYLDSRVGVIILLPVLIGIILMKKSIPAGEYIFYSATYIMQLVFLIIGMSVVVYFLKNKFNLQRPIIILIIVFTALNPVFSQIFFYVGLIDMLMDFRKINPNRIFGI</sequence>
<dbReference type="Proteomes" id="UP001208567">
    <property type="component" value="Unassembled WGS sequence"/>
</dbReference>
<protein>
    <submittedName>
        <fullName evidence="2">Membrane protein</fullName>
    </submittedName>
</protein>
<dbReference type="PANTHER" id="PTHR41324:SF1">
    <property type="entry name" value="DUF2232 DOMAIN-CONTAINING PROTEIN"/>
    <property type="match status" value="1"/>
</dbReference>
<dbReference type="PANTHER" id="PTHR41324">
    <property type="entry name" value="MEMBRANE PROTEIN-RELATED"/>
    <property type="match status" value="1"/>
</dbReference>
<evidence type="ECO:0000256" key="1">
    <source>
        <dbReference type="SAM" id="Phobius"/>
    </source>
</evidence>
<dbReference type="Pfam" id="PF09991">
    <property type="entry name" value="DUF2232"/>
    <property type="match status" value="1"/>
</dbReference>
<feature type="transmembrane region" description="Helical" evidence="1">
    <location>
        <begin position="79"/>
        <end position="96"/>
    </location>
</feature>